<keyword evidence="3" id="KW-1185">Reference proteome</keyword>
<dbReference type="EMBL" id="JADGJQ010000069">
    <property type="protein sequence ID" value="KAJ3173836.1"/>
    <property type="molecule type" value="Genomic_DNA"/>
</dbReference>
<dbReference type="SUPFAM" id="SSF52540">
    <property type="entry name" value="P-loop containing nucleoside triphosphate hydrolases"/>
    <property type="match status" value="1"/>
</dbReference>
<dbReference type="Proteomes" id="UP001212152">
    <property type="component" value="Unassembled WGS sequence"/>
</dbReference>
<protein>
    <submittedName>
        <fullName evidence="2">Uncharacterized protein</fullName>
    </submittedName>
</protein>
<evidence type="ECO:0000313" key="3">
    <source>
        <dbReference type="Proteomes" id="UP001212152"/>
    </source>
</evidence>
<organism evidence="2 3">
    <name type="scientific">Geranomyces variabilis</name>
    <dbReference type="NCBI Taxonomy" id="109894"/>
    <lineage>
        <taxon>Eukaryota</taxon>
        <taxon>Fungi</taxon>
        <taxon>Fungi incertae sedis</taxon>
        <taxon>Chytridiomycota</taxon>
        <taxon>Chytridiomycota incertae sedis</taxon>
        <taxon>Chytridiomycetes</taxon>
        <taxon>Spizellomycetales</taxon>
        <taxon>Powellomycetaceae</taxon>
        <taxon>Geranomyces</taxon>
    </lineage>
</organism>
<evidence type="ECO:0000313" key="2">
    <source>
        <dbReference type="EMBL" id="KAJ3173836.1"/>
    </source>
</evidence>
<accession>A0AAD5XPV1</accession>
<evidence type="ECO:0000256" key="1">
    <source>
        <dbReference type="SAM" id="MobiDB-lite"/>
    </source>
</evidence>
<name>A0AAD5XPV1_9FUNG</name>
<proteinExistence type="predicted"/>
<feature type="compositionally biased region" description="Acidic residues" evidence="1">
    <location>
        <begin position="405"/>
        <end position="416"/>
    </location>
</feature>
<reference evidence="2" key="1">
    <citation type="submission" date="2020-05" db="EMBL/GenBank/DDBJ databases">
        <title>Phylogenomic resolution of chytrid fungi.</title>
        <authorList>
            <person name="Stajich J.E."/>
            <person name="Amses K."/>
            <person name="Simmons R."/>
            <person name="Seto K."/>
            <person name="Myers J."/>
            <person name="Bonds A."/>
            <person name="Quandt C.A."/>
            <person name="Barry K."/>
            <person name="Liu P."/>
            <person name="Grigoriev I."/>
            <person name="Longcore J.E."/>
            <person name="James T.Y."/>
        </authorList>
    </citation>
    <scope>NUCLEOTIDE SEQUENCE</scope>
    <source>
        <strain evidence="2">JEL0379</strain>
    </source>
</reference>
<feature type="region of interest" description="Disordered" evidence="1">
    <location>
        <begin position="401"/>
        <end position="430"/>
    </location>
</feature>
<sequence length="647" mass="71107">MPVSFARFQEKKVASRPLPPGQFTSLGDLKFWAFELIRGVDKKVPKKAQGSLNVFAASRRKLDWTFLANDDAFLTTTTEECVIYYFSFGNTVDEKVSQELLTNPPKAFLFQSFVAALRVGDASIPEWPADCDDSVGGPLFKSILKNVFAKGSTVIYDEIQAQPQFTRILVRVLADAKTDRNDPLRLCRLALIGTPPSVLSPDALNFAIDEANKIDDQITVGPLTIDAFIRVIEGTIGYLPGWELLILWTVTGGIPRHLQTLLSAIALSYESKENKLRQFRAPQYLAIKQWLQRHTRTMTTELRSVEWQLLRSMASMQSRGAVIEPTPILDSLLAKAVVGPLYADLVQAAVASYTVNNSYIRGIARSLSMGHLAPKQLLTDLCGFGLEDFVQTLLTDCQRLADQQSGDDDEEEDEDDGGKTGVSADSCSSEQRWAPVPRNLATNARVVSLYYDDWDIDLVLEKQATTGPGVHLLVGSFKLNKKEMTPASIKAFCENNVAKFLRTKVPDTVKVLTLHVVGLALGIRTNNCATLRQNWSDAAAALGNVFPIPCSGDLWSFDDLVASMRTKDEDDSPFPLTDAESLRNAWLQVERRDNATDDAVGTSLGGGSVLVRGYAGVGKTTMVKNVVTPALEKKGIVHYVDGYSLSS</sequence>
<dbReference type="AlphaFoldDB" id="A0AAD5XPV1"/>
<dbReference type="InterPro" id="IPR027417">
    <property type="entry name" value="P-loop_NTPase"/>
</dbReference>
<gene>
    <name evidence="2" type="ORF">HDU87_007339</name>
</gene>
<comment type="caution">
    <text evidence="2">The sequence shown here is derived from an EMBL/GenBank/DDBJ whole genome shotgun (WGS) entry which is preliminary data.</text>
</comment>